<sequence length="310" mass="35580">MLQIIDISKPTEEIKDNLFKACTEQGFLFVKGHGISQEHIDSMFGLSKDFFQVDQSIKDQYSIVNNVGYTSFKQEQLDSRKTKDYKEAYNIGPINLQNGKIDSFSSHPSTFVENKHLIDITTESFTAVSKKLFEHILKTFELEQQEIDQLLPSLSGNNSTMLRMLRYPQLRDVKEDKDDEVRAGAHTDYGLLTLLFQKEGQQGLQLNIDDKWLNIDYLPSDSDSEGAPLVVNFGDLLQFWTNGVVKSTVHRVLVPESRQRDRYSIVCFVHPENDTSLNGWNSPRIPSDAEDKPKISAREHLLMRLQQTYL</sequence>
<dbReference type="InterPro" id="IPR026992">
    <property type="entry name" value="DIOX_N"/>
</dbReference>
<evidence type="ECO:0000313" key="3">
    <source>
        <dbReference type="EMBL" id="OEJ83242.1"/>
    </source>
</evidence>
<dbReference type="InterPro" id="IPR027443">
    <property type="entry name" value="IPNS-like_sf"/>
</dbReference>
<proteinExistence type="inferred from homology"/>
<dbReference type="SUPFAM" id="SSF51197">
    <property type="entry name" value="Clavaminate synthase-like"/>
    <property type="match status" value="1"/>
</dbReference>
<evidence type="ECO:0000256" key="1">
    <source>
        <dbReference type="RuleBase" id="RU003682"/>
    </source>
</evidence>
<dbReference type="GO" id="GO:0046872">
    <property type="term" value="F:metal ion binding"/>
    <property type="evidence" value="ECO:0007669"/>
    <property type="project" value="UniProtKB-KW"/>
</dbReference>
<keyword evidence="1" id="KW-0479">Metal-binding</keyword>
<dbReference type="PROSITE" id="PS51471">
    <property type="entry name" value="FE2OG_OXY"/>
    <property type="match status" value="1"/>
</dbReference>
<dbReference type="Pfam" id="PF03171">
    <property type="entry name" value="2OG-FeII_Oxy"/>
    <property type="match status" value="1"/>
</dbReference>
<dbReference type="Pfam" id="PF14226">
    <property type="entry name" value="DIOX_N"/>
    <property type="match status" value="1"/>
</dbReference>
<dbReference type="OrthoDB" id="288590at2759"/>
<comment type="similarity">
    <text evidence="1">Belongs to the iron/ascorbate-dependent oxidoreductase family.</text>
</comment>
<dbReference type="AlphaFoldDB" id="A0A1E5R8K4"/>
<protein>
    <submittedName>
        <fullName evidence="3">UPF0676 protein</fullName>
    </submittedName>
</protein>
<name>A0A1E5R8K4_9ASCO</name>
<dbReference type="InterPro" id="IPR050231">
    <property type="entry name" value="Iron_ascorbate_oxido_reductase"/>
</dbReference>
<keyword evidence="4" id="KW-1185">Reference proteome</keyword>
<dbReference type="InterPro" id="IPR005123">
    <property type="entry name" value="Oxoglu/Fe-dep_dioxygenase_dom"/>
</dbReference>
<dbReference type="GO" id="GO:0016491">
    <property type="term" value="F:oxidoreductase activity"/>
    <property type="evidence" value="ECO:0007669"/>
    <property type="project" value="UniProtKB-KW"/>
</dbReference>
<evidence type="ECO:0000259" key="2">
    <source>
        <dbReference type="PROSITE" id="PS51471"/>
    </source>
</evidence>
<keyword evidence="1" id="KW-0560">Oxidoreductase</keyword>
<comment type="caution">
    <text evidence="3">The sequence shown here is derived from an EMBL/GenBank/DDBJ whole genome shotgun (WGS) entry which is preliminary data.</text>
</comment>
<dbReference type="PANTHER" id="PTHR47990">
    <property type="entry name" value="2-OXOGLUTARATE (2OG) AND FE(II)-DEPENDENT OXYGENASE SUPERFAMILY PROTEIN-RELATED"/>
    <property type="match status" value="1"/>
</dbReference>
<keyword evidence="1" id="KW-0408">Iron</keyword>
<accession>A0A1E5R8K4</accession>
<dbReference type="InterPro" id="IPR044861">
    <property type="entry name" value="IPNS-like_FE2OG_OXY"/>
</dbReference>
<dbReference type="Proteomes" id="UP000095605">
    <property type="component" value="Unassembled WGS sequence"/>
</dbReference>
<evidence type="ECO:0000313" key="4">
    <source>
        <dbReference type="Proteomes" id="UP000095605"/>
    </source>
</evidence>
<reference evidence="4" key="1">
    <citation type="journal article" date="2016" name="Genome Announc.">
        <title>Genome sequences of three species of Hanseniaspora isolated from spontaneous wine fermentations.</title>
        <authorList>
            <person name="Sternes P.R."/>
            <person name="Lee D."/>
            <person name="Kutyna D.R."/>
            <person name="Borneman A.R."/>
        </authorList>
    </citation>
    <scope>NUCLEOTIDE SEQUENCE [LARGE SCALE GENOMIC DNA]</scope>
    <source>
        <strain evidence="4">AWRI3578</strain>
    </source>
</reference>
<dbReference type="EMBL" id="LPNL01000007">
    <property type="protein sequence ID" value="OEJ83242.1"/>
    <property type="molecule type" value="Genomic_DNA"/>
</dbReference>
<feature type="domain" description="Fe2OG dioxygenase" evidence="2">
    <location>
        <begin position="158"/>
        <end position="271"/>
    </location>
</feature>
<gene>
    <name evidence="3" type="ORF">AWRI3578_g2827</name>
</gene>
<organism evidence="3 4">
    <name type="scientific">Hanseniaspora opuntiae</name>
    <dbReference type="NCBI Taxonomy" id="211096"/>
    <lineage>
        <taxon>Eukaryota</taxon>
        <taxon>Fungi</taxon>
        <taxon>Dikarya</taxon>
        <taxon>Ascomycota</taxon>
        <taxon>Saccharomycotina</taxon>
        <taxon>Saccharomycetes</taxon>
        <taxon>Saccharomycodales</taxon>
        <taxon>Saccharomycodaceae</taxon>
        <taxon>Hanseniaspora</taxon>
    </lineage>
</organism>
<dbReference type="GO" id="GO:0044283">
    <property type="term" value="P:small molecule biosynthetic process"/>
    <property type="evidence" value="ECO:0007669"/>
    <property type="project" value="UniProtKB-ARBA"/>
</dbReference>
<dbReference type="Gene3D" id="2.60.120.330">
    <property type="entry name" value="B-lactam Antibiotic, Isopenicillin N Synthase, Chain"/>
    <property type="match status" value="1"/>
</dbReference>